<evidence type="ECO:0000259" key="2">
    <source>
        <dbReference type="Pfam" id="PF20661"/>
    </source>
</evidence>
<comment type="caution">
    <text evidence="3">The sequence shown here is derived from an EMBL/GenBank/DDBJ whole genome shotgun (WGS) entry which is preliminary data.</text>
</comment>
<feature type="domain" description="Transcriptional regulator SutA RNAP-binding" evidence="2">
    <location>
        <begin position="25"/>
        <end position="55"/>
    </location>
</feature>
<organism evidence="3 4">
    <name type="scientific">Zhongshania marina</name>
    <dbReference type="NCBI Taxonomy" id="2304603"/>
    <lineage>
        <taxon>Bacteria</taxon>
        <taxon>Pseudomonadati</taxon>
        <taxon>Pseudomonadota</taxon>
        <taxon>Gammaproteobacteria</taxon>
        <taxon>Cellvibrionales</taxon>
        <taxon>Spongiibacteraceae</taxon>
        <taxon>Zhongshania</taxon>
    </lineage>
</organism>
<accession>A0A2S4HES2</accession>
<dbReference type="EMBL" id="PQGG01000031">
    <property type="protein sequence ID" value="POP52191.1"/>
    <property type="molecule type" value="Genomic_DNA"/>
</dbReference>
<dbReference type="OrthoDB" id="5741083at2"/>
<dbReference type="Pfam" id="PF20661">
    <property type="entry name" value="SutA-RBD"/>
    <property type="match status" value="1"/>
</dbReference>
<evidence type="ECO:0000313" key="4">
    <source>
        <dbReference type="Proteomes" id="UP000237222"/>
    </source>
</evidence>
<sequence>MGSRNRSEETQTSSPQRYASAQTVHDRMREQLAKDVEAFLAHGGEIKHLDPHMRSNLSDIDTESDSY</sequence>
<dbReference type="InterPro" id="IPR049191">
    <property type="entry name" value="SutA_RBD"/>
</dbReference>
<evidence type="ECO:0000313" key="3">
    <source>
        <dbReference type="EMBL" id="POP52191.1"/>
    </source>
</evidence>
<feature type="region of interest" description="Disordered" evidence="1">
    <location>
        <begin position="45"/>
        <end position="67"/>
    </location>
</feature>
<dbReference type="Proteomes" id="UP000237222">
    <property type="component" value="Unassembled WGS sequence"/>
</dbReference>
<reference evidence="3" key="1">
    <citation type="submission" date="2018-01" db="EMBL/GenBank/DDBJ databases">
        <authorList>
            <person name="Yu X.-D."/>
        </authorList>
    </citation>
    <scope>NUCLEOTIDE SEQUENCE</scope>
    <source>
        <strain evidence="3">ZX-21</strain>
    </source>
</reference>
<feature type="compositionally biased region" description="Polar residues" evidence="1">
    <location>
        <begin position="10"/>
        <end position="23"/>
    </location>
</feature>
<dbReference type="RefSeq" id="WP_103685173.1">
    <property type="nucleotide sequence ID" value="NZ_PQGG01000031.1"/>
</dbReference>
<feature type="region of interest" description="Disordered" evidence="1">
    <location>
        <begin position="1"/>
        <end position="27"/>
    </location>
</feature>
<evidence type="ECO:0000256" key="1">
    <source>
        <dbReference type="SAM" id="MobiDB-lite"/>
    </source>
</evidence>
<gene>
    <name evidence="3" type="ORF">C0068_14420</name>
</gene>
<name>A0A2S4HES2_9GAMM</name>
<dbReference type="AlphaFoldDB" id="A0A2S4HES2"/>
<proteinExistence type="predicted"/>
<protein>
    <recommendedName>
        <fullName evidence="2">Transcriptional regulator SutA RNAP-binding domain-containing protein</fullName>
    </recommendedName>
</protein>